<organism evidence="6 7">
    <name type="scientific">Lacrimispora xylanolytica</name>
    <dbReference type="NCBI Taxonomy" id="29375"/>
    <lineage>
        <taxon>Bacteria</taxon>
        <taxon>Bacillati</taxon>
        <taxon>Bacillota</taxon>
        <taxon>Clostridia</taxon>
        <taxon>Lachnospirales</taxon>
        <taxon>Lachnospiraceae</taxon>
        <taxon>Lacrimispora</taxon>
    </lineage>
</organism>
<accession>A0ABY7AD28</accession>
<dbReference type="EMBL" id="CP113524">
    <property type="protein sequence ID" value="WAJ24609.1"/>
    <property type="molecule type" value="Genomic_DNA"/>
</dbReference>
<evidence type="ECO:0000313" key="6">
    <source>
        <dbReference type="EMBL" id="WAJ24609.1"/>
    </source>
</evidence>
<keyword evidence="1" id="KW-0805">Transcription regulation</keyword>
<dbReference type="InterPro" id="IPR036390">
    <property type="entry name" value="WH_DNA-bd_sf"/>
</dbReference>
<dbReference type="SUPFAM" id="SSF51206">
    <property type="entry name" value="cAMP-binding domain-like"/>
    <property type="match status" value="1"/>
</dbReference>
<reference evidence="6" key="1">
    <citation type="submission" date="2022-11" db="EMBL/GenBank/DDBJ databases">
        <title>Lacrimispora xylanolytica sy1, complete genome.</title>
        <authorList>
            <person name="Choi S."/>
        </authorList>
    </citation>
    <scope>NUCLEOTIDE SEQUENCE</scope>
    <source>
        <strain evidence="6">Sy1</strain>
    </source>
</reference>
<dbReference type="SMART" id="SM00100">
    <property type="entry name" value="cNMP"/>
    <property type="match status" value="1"/>
</dbReference>
<dbReference type="Pfam" id="PF13545">
    <property type="entry name" value="HTH_Crp_2"/>
    <property type="match status" value="1"/>
</dbReference>
<sequence>MFGDSFCDFPERLRALGVERHFTKGDHIFTVGEAIGTCYLIQKGTVKIYIDHENGRRSILDFASGGSWLGELSLFCEEDYIKENQVVEETICLEFHLREVRRLCMEDALISFYFASYISKKLMARSGRMSEYLNYSMEKRLASFILEHQQGGKYNLSHTDVSEYLNVSYRHVLYVMKKFCNEGLIAKEKGYVILNEKRLKEISDSSM</sequence>
<dbReference type="Gene3D" id="2.60.120.10">
    <property type="entry name" value="Jelly Rolls"/>
    <property type="match status" value="1"/>
</dbReference>
<dbReference type="InterPro" id="IPR000595">
    <property type="entry name" value="cNMP-bd_dom"/>
</dbReference>
<keyword evidence="3" id="KW-0804">Transcription</keyword>
<dbReference type="InterPro" id="IPR014710">
    <property type="entry name" value="RmlC-like_jellyroll"/>
</dbReference>
<dbReference type="RefSeq" id="WP_268115660.1">
    <property type="nucleotide sequence ID" value="NZ_CP113524.1"/>
</dbReference>
<dbReference type="InterPro" id="IPR018490">
    <property type="entry name" value="cNMP-bd_dom_sf"/>
</dbReference>
<protein>
    <submittedName>
        <fullName evidence="6">Cyclic nucleotide-binding domain-containing protein</fullName>
    </submittedName>
</protein>
<dbReference type="Pfam" id="PF00027">
    <property type="entry name" value="cNMP_binding"/>
    <property type="match status" value="1"/>
</dbReference>
<name>A0ABY7AD28_9FIRM</name>
<evidence type="ECO:0000256" key="3">
    <source>
        <dbReference type="ARBA" id="ARBA00023163"/>
    </source>
</evidence>
<dbReference type="PROSITE" id="PS51063">
    <property type="entry name" value="HTH_CRP_2"/>
    <property type="match status" value="1"/>
</dbReference>
<feature type="domain" description="Cyclic nucleotide-binding" evidence="4">
    <location>
        <begin position="19"/>
        <end position="75"/>
    </location>
</feature>
<evidence type="ECO:0000313" key="7">
    <source>
        <dbReference type="Proteomes" id="UP001163115"/>
    </source>
</evidence>
<dbReference type="Proteomes" id="UP001163115">
    <property type="component" value="Chromosome"/>
</dbReference>
<feature type="domain" description="HTH crp-type" evidence="5">
    <location>
        <begin position="135"/>
        <end position="198"/>
    </location>
</feature>
<dbReference type="PROSITE" id="PS50042">
    <property type="entry name" value="CNMP_BINDING_3"/>
    <property type="match status" value="1"/>
</dbReference>
<evidence type="ECO:0000256" key="1">
    <source>
        <dbReference type="ARBA" id="ARBA00023015"/>
    </source>
</evidence>
<evidence type="ECO:0000259" key="5">
    <source>
        <dbReference type="PROSITE" id="PS51063"/>
    </source>
</evidence>
<dbReference type="InterPro" id="IPR012318">
    <property type="entry name" value="HTH_CRP"/>
</dbReference>
<proteinExistence type="predicted"/>
<dbReference type="SUPFAM" id="SSF46785">
    <property type="entry name" value="Winged helix' DNA-binding domain"/>
    <property type="match status" value="1"/>
</dbReference>
<evidence type="ECO:0000259" key="4">
    <source>
        <dbReference type="PROSITE" id="PS50042"/>
    </source>
</evidence>
<gene>
    <name evidence="6" type="ORF">OW255_03605</name>
</gene>
<dbReference type="CDD" id="cd00038">
    <property type="entry name" value="CAP_ED"/>
    <property type="match status" value="1"/>
</dbReference>
<keyword evidence="7" id="KW-1185">Reference proteome</keyword>
<keyword evidence="2" id="KW-0238">DNA-binding</keyword>
<evidence type="ECO:0000256" key="2">
    <source>
        <dbReference type="ARBA" id="ARBA00023125"/>
    </source>
</evidence>